<keyword evidence="3" id="KW-0732">Signal</keyword>
<sequence>MPSRAALFSLYLVGRLAAGGASPTPRSPSTPLVTTDFIFGTYELVYDIYVSAWDKAGMGGLLAAVPVDKVKDEFNKQWAALPPDVSKMLGEAQTQTVQVKALALEYADKAYEPANDFAVNWIKQFEAVAPQYKGLIRHSLGDLALFMVYTSMVVYLLVKIALFVLRTTWAVFCCFCCCGCCRRGKAAPKGNVAAKVKAKSAAAATPPSSGKAAAKATTKKAAAKK</sequence>
<evidence type="ECO:0000256" key="1">
    <source>
        <dbReference type="SAM" id="MobiDB-lite"/>
    </source>
</evidence>
<feature type="chain" id="PRO_5030632419" evidence="3">
    <location>
        <begin position="22"/>
        <end position="225"/>
    </location>
</feature>
<feature type="compositionally biased region" description="Low complexity" evidence="1">
    <location>
        <begin position="200"/>
        <end position="216"/>
    </location>
</feature>
<evidence type="ECO:0000256" key="3">
    <source>
        <dbReference type="SAM" id="SignalP"/>
    </source>
</evidence>
<proteinExistence type="predicted"/>
<feature type="transmembrane region" description="Helical" evidence="2">
    <location>
        <begin position="143"/>
        <end position="165"/>
    </location>
</feature>
<gene>
    <name evidence="4" type="ORF">BRAN1462_LOCUS33411</name>
</gene>
<organism evidence="4">
    <name type="scientific">Zooxanthella nutricula</name>
    <dbReference type="NCBI Taxonomy" id="1333877"/>
    <lineage>
        <taxon>Eukaryota</taxon>
        <taxon>Sar</taxon>
        <taxon>Alveolata</taxon>
        <taxon>Dinophyceae</taxon>
        <taxon>Peridiniales</taxon>
        <taxon>Peridiniales incertae sedis</taxon>
        <taxon>Zooxanthella</taxon>
    </lineage>
</organism>
<protein>
    <submittedName>
        <fullName evidence="4">Uncharacterized protein</fullName>
    </submittedName>
</protein>
<keyword evidence="2" id="KW-0472">Membrane</keyword>
<keyword evidence="2" id="KW-0812">Transmembrane</keyword>
<feature type="region of interest" description="Disordered" evidence="1">
    <location>
        <begin position="200"/>
        <end position="225"/>
    </location>
</feature>
<evidence type="ECO:0000313" key="4">
    <source>
        <dbReference type="EMBL" id="CAD9587494.1"/>
    </source>
</evidence>
<feature type="signal peptide" evidence="3">
    <location>
        <begin position="1"/>
        <end position="21"/>
    </location>
</feature>
<accession>A0A7S2KW20</accession>
<evidence type="ECO:0000256" key="2">
    <source>
        <dbReference type="SAM" id="Phobius"/>
    </source>
</evidence>
<reference evidence="4" key="1">
    <citation type="submission" date="2021-01" db="EMBL/GenBank/DDBJ databases">
        <authorList>
            <person name="Corre E."/>
            <person name="Pelletier E."/>
            <person name="Niang G."/>
            <person name="Scheremetjew M."/>
            <person name="Finn R."/>
            <person name="Kale V."/>
            <person name="Holt S."/>
            <person name="Cochrane G."/>
            <person name="Meng A."/>
            <person name="Brown T."/>
            <person name="Cohen L."/>
        </authorList>
    </citation>
    <scope>NUCLEOTIDE SEQUENCE</scope>
    <source>
        <strain evidence="4">RCC3387</strain>
    </source>
</reference>
<dbReference type="EMBL" id="HBGW01052599">
    <property type="protein sequence ID" value="CAD9587494.1"/>
    <property type="molecule type" value="Transcribed_RNA"/>
</dbReference>
<name>A0A7S2KW20_9DINO</name>
<keyword evidence="2" id="KW-1133">Transmembrane helix</keyword>
<dbReference type="AlphaFoldDB" id="A0A7S2KW20"/>